<evidence type="ECO:0000256" key="5">
    <source>
        <dbReference type="HAMAP-Rule" id="MF_00845"/>
    </source>
</evidence>
<evidence type="ECO:0000313" key="9">
    <source>
        <dbReference type="Proteomes" id="UP000093309"/>
    </source>
</evidence>
<feature type="transmembrane region" description="Helical" evidence="6">
    <location>
        <begin position="12"/>
        <end position="28"/>
    </location>
</feature>
<evidence type="ECO:0000256" key="4">
    <source>
        <dbReference type="ARBA" id="ARBA00023033"/>
    </source>
</evidence>
<dbReference type="PRINTS" id="PR00420">
    <property type="entry name" value="RNGMNOXGNASE"/>
</dbReference>
<dbReference type="EMBL" id="LYPC01000022">
    <property type="protein sequence ID" value="OCT13656.1"/>
    <property type="molecule type" value="Genomic_DNA"/>
</dbReference>
<dbReference type="EC" id="1.14.13.-" evidence="5"/>
<feature type="binding site" evidence="5">
    <location>
        <position position="111"/>
    </location>
    <ligand>
        <name>FAD</name>
        <dbReference type="ChEBI" id="CHEBI:57692"/>
    </ligand>
</feature>
<dbReference type="Proteomes" id="UP000093309">
    <property type="component" value="Unassembled WGS sequence"/>
</dbReference>
<dbReference type="InterPro" id="IPR036188">
    <property type="entry name" value="FAD/NAD-bd_sf"/>
</dbReference>
<feature type="domain" description="FAD-binding" evidence="7">
    <location>
        <begin position="12"/>
        <end position="334"/>
    </location>
</feature>
<comment type="similarity">
    <text evidence="5">Belongs to the aromatic-ring hydroxylase family. TetX subfamily.</text>
</comment>
<keyword evidence="9" id="KW-1185">Reference proteome</keyword>
<dbReference type="HAMAP" id="MF_00845">
    <property type="entry name" value="TetX_monooxygenase"/>
    <property type="match status" value="1"/>
</dbReference>
<keyword evidence="6" id="KW-0472">Membrane</keyword>
<dbReference type="Pfam" id="PF01494">
    <property type="entry name" value="FAD_binding_3"/>
    <property type="match status" value="1"/>
</dbReference>
<reference evidence="9" key="1">
    <citation type="submission" date="2016-05" db="EMBL/GenBank/DDBJ databases">
        <title>Paenibacillus oryzae. sp. nov., isolated from the rice root.</title>
        <authorList>
            <person name="Zhang J."/>
            <person name="Zhang X."/>
        </authorList>
    </citation>
    <scope>NUCLEOTIDE SEQUENCE [LARGE SCALE GENOMIC DNA]</scope>
    <source>
        <strain evidence="9">KCTC13222</strain>
    </source>
</reference>
<dbReference type="OrthoDB" id="9806565at2"/>
<dbReference type="InterPro" id="IPR002938">
    <property type="entry name" value="FAD-bd"/>
</dbReference>
<dbReference type="SUPFAM" id="SSF51905">
    <property type="entry name" value="FAD/NAD(P)-binding domain"/>
    <property type="match status" value="1"/>
</dbReference>
<keyword evidence="5" id="KW-0521">NADP</keyword>
<comment type="subunit">
    <text evidence="5">Monomer.</text>
</comment>
<keyword evidence="1 5" id="KW-0285">Flavoprotein</keyword>
<keyword evidence="2 5" id="KW-0274">FAD</keyword>
<name>A0A1C0ZZT8_9BACL</name>
<comment type="subcellular location">
    <subcellularLocation>
        <location evidence="5">Cytoplasm</location>
    </subcellularLocation>
</comment>
<dbReference type="RefSeq" id="WP_065853717.1">
    <property type="nucleotide sequence ID" value="NZ_LYPC01000022.1"/>
</dbReference>
<evidence type="ECO:0000256" key="2">
    <source>
        <dbReference type="ARBA" id="ARBA00022827"/>
    </source>
</evidence>
<sequence>MSTQSGKSNKRIAIIGAGPGGLTLALILQRHGIQTVIYEREPSRDSRQQGGSLDIHHDSGQIALAEAGLLEQFQKLARYEGEDFRLFDKTGKMYMDEVADMKEGGRPEIDRSTLRELLLNALNPTTIQWGFKLDHAVARENGCHELHFDNGQVDTVDLVVGADGAFSRIRPLLTDSVASYTGVTFVELALENAAINHPELAKLNSRGKMFALGDHKGILGQLNGDGRICVYLAFRAEQTWLDTCGIPFDQPEQAKVHLLELFADWDESLKNYIRSADGAMIPRRIYMLPVGLKWEHKPGVTLIGDAAHLMSPFAGEGVNLAMLDAAELARSIIQAGDLNEAVTAYEAKMYEYSSLSAEQSDSNLELTFSENAATKFMDLMNSFHEEPAV</sequence>
<dbReference type="Gene3D" id="3.50.50.60">
    <property type="entry name" value="FAD/NAD(P)-binding domain"/>
    <property type="match status" value="1"/>
</dbReference>
<evidence type="ECO:0000259" key="7">
    <source>
        <dbReference type="Pfam" id="PF01494"/>
    </source>
</evidence>
<dbReference type="PANTHER" id="PTHR46972:SF1">
    <property type="entry name" value="FAD DEPENDENT OXIDOREDUCTASE DOMAIN-CONTAINING PROTEIN"/>
    <property type="match status" value="1"/>
</dbReference>
<comment type="cofactor">
    <cofactor evidence="5">
        <name>FAD</name>
        <dbReference type="ChEBI" id="CHEBI:57692"/>
    </cofactor>
</comment>
<dbReference type="InterPro" id="IPR043683">
    <property type="entry name" value="TetX_monooxygenase"/>
</dbReference>
<protein>
    <recommendedName>
        <fullName evidence="5">Flavin-dependent monooxygenase</fullName>
    </recommendedName>
    <alternativeName>
        <fullName evidence="5">TetX monooxygenase</fullName>
        <shortName evidence="5">TetX</shortName>
        <ecNumber evidence="5">1.14.13.-</ecNumber>
    </alternativeName>
</protein>
<keyword evidence="4 5" id="KW-0503">Monooxygenase</keyword>
<feature type="binding site" evidence="5">
    <location>
        <position position="305"/>
    </location>
    <ligand>
        <name>FAD</name>
        <dbReference type="ChEBI" id="CHEBI:57692"/>
    </ligand>
</feature>
<comment type="catalytic activity">
    <reaction evidence="5">
        <text>a tetracycline + NADPH + O2 + H(+) = an 11a-hydroxytetracycline + NADP(+) + H2O</text>
        <dbReference type="Rhea" id="RHEA:61444"/>
        <dbReference type="ChEBI" id="CHEBI:15377"/>
        <dbReference type="ChEBI" id="CHEBI:15378"/>
        <dbReference type="ChEBI" id="CHEBI:15379"/>
        <dbReference type="ChEBI" id="CHEBI:57783"/>
        <dbReference type="ChEBI" id="CHEBI:58349"/>
        <dbReference type="ChEBI" id="CHEBI:144644"/>
        <dbReference type="ChEBI" id="CHEBI:144645"/>
    </reaction>
</comment>
<feature type="binding site" evidence="5">
    <location>
        <position position="47"/>
    </location>
    <ligand>
        <name>NADPH</name>
        <dbReference type="ChEBI" id="CHEBI:57783"/>
    </ligand>
</feature>
<keyword evidence="6" id="KW-1133">Transmembrane helix</keyword>
<evidence type="ECO:0000256" key="3">
    <source>
        <dbReference type="ARBA" id="ARBA00023002"/>
    </source>
</evidence>
<dbReference type="GO" id="GO:0004497">
    <property type="term" value="F:monooxygenase activity"/>
    <property type="evidence" value="ECO:0007669"/>
    <property type="project" value="UniProtKB-UniRule"/>
</dbReference>
<feature type="binding site" evidence="5">
    <location>
        <position position="54"/>
    </location>
    <ligand>
        <name>FAD</name>
        <dbReference type="ChEBI" id="CHEBI:57692"/>
    </ligand>
</feature>
<dbReference type="STRING" id="512399.A8709_18895"/>
<keyword evidence="5" id="KW-0547">Nucleotide-binding</keyword>
<dbReference type="GO" id="GO:0046677">
    <property type="term" value="P:response to antibiotic"/>
    <property type="evidence" value="ECO:0007669"/>
    <property type="project" value="InterPro"/>
</dbReference>
<comment type="function">
    <text evidence="5">An FAD-requiring monooxygenase active on some tetracycline antibiotic derivatives, which leads to their inactivation. Hydroxylates carbon 11a of tetracycline and some analogs.</text>
</comment>
<dbReference type="GO" id="GO:0005737">
    <property type="term" value="C:cytoplasm"/>
    <property type="evidence" value="ECO:0007669"/>
    <property type="project" value="UniProtKB-SubCell"/>
</dbReference>
<evidence type="ECO:0000313" key="8">
    <source>
        <dbReference type="EMBL" id="OCT13656.1"/>
    </source>
</evidence>
<dbReference type="GO" id="GO:0071949">
    <property type="term" value="F:FAD binding"/>
    <property type="evidence" value="ECO:0007669"/>
    <property type="project" value="InterPro"/>
</dbReference>
<keyword evidence="6" id="KW-0812">Transmembrane</keyword>
<accession>A0A1C0ZZT8</accession>
<proteinExistence type="inferred from homology"/>
<dbReference type="AlphaFoldDB" id="A0A1C0ZZT8"/>
<keyword evidence="5" id="KW-0963">Cytoplasm</keyword>
<dbReference type="PANTHER" id="PTHR46972">
    <property type="entry name" value="MONOOXYGENASE ASQM-RELATED"/>
    <property type="match status" value="1"/>
</dbReference>
<evidence type="ECO:0000256" key="1">
    <source>
        <dbReference type="ARBA" id="ARBA00022630"/>
    </source>
</evidence>
<comment type="domain">
    <text evidence="5">Consists of an N-terminal FAD-binding domain with a Rossman fold and a C-terminal substrate-binding domain.</text>
</comment>
<comment type="caution">
    <text evidence="8">The sequence shown here is derived from an EMBL/GenBank/DDBJ whole genome shotgun (WGS) entry which is preliminary data.</text>
</comment>
<keyword evidence="3 5" id="KW-0560">Oxidoreductase</keyword>
<organism evidence="8 9">
    <name type="scientific">Paenibacillus pectinilyticus</name>
    <dbReference type="NCBI Taxonomy" id="512399"/>
    <lineage>
        <taxon>Bacteria</taxon>
        <taxon>Bacillati</taxon>
        <taxon>Bacillota</taxon>
        <taxon>Bacilli</taxon>
        <taxon>Bacillales</taxon>
        <taxon>Paenibacillaceae</taxon>
        <taxon>Paenibacillus</taxon>
    </lineage>
</organism>
<gene>
    <name evidence="8" type="ORF">A8709_18895</name>
</gene>
<evidence type="ECO:0000256" key="6">
    <source>
        <dbReference type="SAM" id="Phobius"/>
    </source>
</evidence>